<keyword evidence="2" id="KW-1185">Reference proteome</keyword>
<sequence length="195" mass="22437">MIWRKNDVFVFDDAVRVNMLELKKLMNFFRSRKIGVIWSFGLLRVCKSTKIPFICEDGLAIEWNSKNLTELLERESDEFVLNHEGDKNDSGVISLKGDLTIKIQNETRDNWLINFVETIETNVRKAMIDMIRGVVKLINNSTLMNTSIFDGFVEVSNRRRDTGCLGNFGNVRTGKRGVTNGCSRHDYHLNNISTK</sequence>
<name>A0ABQ4YB37_9ASTR</name>
<dbReference type="EMBL" id="BQNB010010243">
    <property type="protein sequence ID" value="GJS74615.1"/>
    <property type="molecule type" value="Genomic_DNA"/>
</dbReference>
<protein>
    <submittedName>
        <fullName evidence="1">Uncharacterized protein</fullName>
    </submittedName>
</protein>
<proteinExistence type="predicted"/>
<evidence type="ECO:0000313" key="2">
    <source>
        <dbReference type="Proteomes" id="UP001151760"/>
    </source>
</evidence>
<reference evidence="1" key="2">
    <citation type="submission" date="2022-01" db="EMBL/GenBank/DDBJ databases">
        <authorList>
            <person name="Yamashiro T."/>
            <person name="Shiraishi A."/>
            <person name="Satake H."/>
            <person name="Nakayama K."/>
        </authorList>
    </citation>
    <scope>NUCLEOTIDE SEQUENCE</scope>
</reference>
<organism evidence="1 2">
    <name type="scientific">Tanacetum coccineum</name>
    <dbReference type="NCBI Taxonomy" id="301880"/>
    <lineage>
        <taxon>Eukaryota</taxon>
        <taxon>Viridiplantae</taxon>
        <taxon>Streptophyta</taxon>
        <taxon>Embryophyta</taxon>
        <taxon>Tracheophyta</taxon>
        <taxon>Spermatophyta</taxon>
        <taxon>Magnoliopsida</taxon>
        <taxon>eudicotyledons</taxon>
        <taxon>Gunneridae</taxon>
        <taxon>Pentapetalae</taxon>
        <taxon>asterids</taxon>
        <taxon>campanulids</taxon>
        <taxon>Asterales</taxon>
        <taxon>Asteraceae</taxon>
        <taxon>Asteroideae</taxon>
        <taxon>Anthemideae</taxon>
        <taxon>Anthemidinae</taxon>
        <taxon>Tanacetum</taxon>
    </lineage>
</organism>
<dbReference type="Proteomes" id="UP001151760">
    <property type="component" value="Unassembled WGS sequence"/>
</dbReference>
<reference evidence="1" key="1">
    <citation type="journal article" date="2022" name="Int. J. Mol. Sci.">
        <title>Draft Genome of Tanacetum Coccineum: Genomic Comparison of Closely Related Tanacetum-Family Plants.</title>
        <authorList>
            <person name="Yamashiro T."/>
            <person name="Shiraishi A."/>
            <person name="Nakayama K."/>
            <person name="Satake H."/>
        </authorList>
    </citation>
    <scope>NUCLEOTIDE SEQUENCE</scope>
</reference>
<accession>A0ABQ4YB37</accession>
<gene>
    <name evidence="1" type="ORF">Tco_0707456</name>
</gene>
<evidence type="ECO:0000313" key="1">
    <source>
        <dbReference type="EMBL" id="GJS74615.1"/>
    </source>
</evidence>
<comment type="caution">
    <text evidence="1">The sequence shown here is derived from an EMBL/GenBank/DDBJ whole genome shotgun (WGS) entry which is preliminary data.</text>
</comment>